<evidence type="ECO:0000313" key="5">
    <source>
        <dbReference type="Proteomes" id="UP001369247"/>
    </source>
</evidence>
<reference evidence="4" key="1">
    <citation type="submission" date="2022-09" db="EMBL/GenBank/DDBJ databases">
        <title>Characterization of three MwoI isoschizomers from sequenced genome and metagenomes.</title>
        <authorList>
            <person name="Fomenkov A."/>
            <person name="Xu S.Y."/>
            <person name="Roberts R.J."/>
        </authorList>
    </citation>
    <scope>NUCLEOTIDE SEQUENCE</scope>
    <source>
        <strain evidence="4">DSM 2970</strain>
    </source>
</reference>
<proteinExistence type="predicted"/>
<dbReference type="Gene3D" id="3.40.5.50">
    <property type="match status" value="1"/>
</dbReference>
<protein>
    <submittedName>
        <fullName evidence="4">DNA replication complex GINS family protein</fullName>
    </submittedName>
</protein>
<dbReference type="Pfam" id="PF22090">
    <property type="entry name" value="Gins51_C"/>
    <property type="match status" value="1"/>
</dbReference>
<feature type="domain" description="Gins51 C-terminal" evidence="2">
    <location>
        <begin position="186"/>
        <end position="232"/>
    </location>
</feature>
<feature type="compositionally biased region" description="Basic and acidic residues" evidence="1">
    <location>
        <begin position="139"/>
        <end position="158"/>
    </location>
</feature>
<dbReference type="EMBL" id="CP104550">
    <property type="protein sequence ID" value="UXH31615.1"/>
    <property type="molecule type" value="Genomic_DNA"/>
</dbReference>
<dbReference type="CDD" id="cd11714">
    <property type="entry name" value="GINS_A_archaea"/>
    <property type="match status" value="1"/>
</dbReference>
<dbReference type="EMBL" id="JAXUHJ010000003">
    <property type="protein sequence ID" value="MEJ8542036.1"/>
    <property type="molecule type" value="Genomic_DNA"/>
</dbReference>
<evidence type="ECO:0000313" key="4">
    <source>
        <dbReference type="EMBL" id="UXH31615.1"/>
    </source>
</evidence>
<evidence type="ECO:0000256" key="1">
    <source>
        <dbReference type="SAM" id="MobiDB-lite"/>
    </source>
</evidence>
<dbReference type="RefSeq" id="WP_074359550.1">
    <property type="nucleotide sequence ID" value="NZ_CP104550.1"/>
</dbReference>
<dbReference type="Proteomes" id="UP001065373">
    <property type="component" value="Chromosome"/>
</dbReference>
<reference evidence="3 5" key="2">
    <citation type="submission" date="2023-12" db="EMBL/GenBank/DDBJ databases">
        <title>Phenotypic and Genomic Characterization of Methanothermobacter wolfeii Strain BSEL, a CO2-Capturing Archaeon with Minimal Nutrient Requirements.</title>
        <authorList>
            <person name="Ale Enriquez F."/>
            <person name="Ahring B.K."/>
        </authorList>
    </citation>
    <scope>NUCLEOTIDE SEQUENCE [LARGE SCALE GENOMIC DNA]</scope>
    <source>
        <strain evidence="3 5">BSEL-1</strain>
    </source>
</reference>
<dbReference type="CDD" id="cd21695">
    <property type="entry name" value="GINS_B_archaea_Gins51"/>
    <property type="match status" value="1"/>
</dbReference>
<dbReference type="KEGG" id="mwo:MWSIV6_1700"/>
<feature type="region of interest" description="Disordered" evidence="1">
    <location>
        <begin position="133"/>
        <end position="158"/>
    </location>
</feature>
<dbReference type="GeneID" id="75107344"/>
<evidence type="ECO:0000259" key="2">
    <source>
        <dbReference type="Pfam" id="PF22090"/>
    </source>
</evidence>
<name>A0A9E7RSN8_METWO</name>
<dbReference type="GeneID" id="58979360"/>
<dbReference type="InterPro" id="IPR054314">
    <property type="entry name" value="Gins51_C"/>
</dbReference>
<keyword evidence="5" id="KW-1185">Reference proteome</keyword>
<evidence type="ECO:0000313" key="3">
    <source>
        <dbReference type="EMBL" id="MEJ8542036.1"/>
    </source>
</evidence>
<dbReference type="Proteomes" id="UP001369247">
    <property type="component" value="Unassembled WGS sequence"/>
</dbReference>
<dbReference type="AlphaFoldDB" id="A0A9E7RSN8"/>
<accession>A0A9E7RSN8</accession>
<sequence length="236" mass="27233">MDEFFQKLRRIQKKERSESGLARVGDDFYQRVHSYIEDLLESVGNDPFAKEHYLIRDTQRIATEICERREHKITDSAVMNVQRSYQLFNGRPQFDLQDTTPLNMTPEEEELYFSLIDTLKAFRERIIPSIDIDTGESSGRVDEKAMNPSPGEKEPEPLDKIAQSREDRGSGPLDRDCNAGLDDIETVLIFDEIPSRIIGVDEKVYGPFRPQDIVTLPSLNAEVFINAKKGRRMRYS</sequence>
<organism evidence="4">
    <name type="scientific">Methanothermobacter wolfeii</name>
    <name type="common">Methanobacterium wolfei</name>
    <dbReference type="NCBI Taxonomy" id="145261"/>
    <lineage>
        <taxon>Archaea</taxon>
        <taxon>Methanobacteriati</taxon>
        <taxon>Methanobacteriota</taxon>
        <taxon>Methanomada group</taxon>
        <taxon>Methanobacteria</taxon>
        <taxon>Methanobacteriales</taxon>
        <taxon>Methanobacteriaceae</taxon>
        <taxon>Methanothermobacter</taxon>
    </lineage>
</organism>
<dbReference type="Gene3D" id="1.20.58.1030">
    <property type="match status" value="1"/>
</dbReference>
<gene>
    <name evidence="4" type="ORF">N5910_08790</name>
    <name evidence="3" type="ORF">U2150_00775</name>
</gene>